<feature type="transmembrane region" description="Helical" evidence="1">
    <location>
        <begin position="37"/>
        <end position="57"/>
    </location>
</feature>
<accession>A0A2A8PNJ2</accession>
<dbReference type="AlphaFoldDB" id="A0A2A8PNJ2"/>
<protein>
    <recommendedName>
        <fullName evidence="4">Group-specific protein</fullName>
    </recommendedName>
</protein>
<keyword evidence="1" id="KW-0812">Transmembrane</keyword>
<dbReference type="RefSeq" id="WP_000394435.1">
    <property type="nucleotide sequence ID" value="NZ_NTWE01000075.1"/>
</dbReference>
<name>A0A2A8PNJ2_BACCE</name>
<proteinExistence type="predicted"/>
<comment type="caution">
    <text evidence="2">The sequence shown here is derived from an EMBL/GenBank/DDBJ whole genome shotgun (WGS) entry which is preliminary data.</text>
</comment>
<reference evidence="2 3" key="1">
    <citation type="submission" date="2017-09" db="EMBL/GenBank/DDBJ databases">
        <title>Large-scale bioinformatics analysis of Bacillus genomes uncovers conserved roles of natural products in bacterial physiology.</title>
        <authorList>
            <consortium name="Agbiome Team Llc"/>
            <person name="Bleich R.M."/>
            <person name="Grubbs K.J."/>
            <person name="Santa Maria K.C."/>
            <person name="Allen S.E."/>
            <person name="Farag S."/>
            <person name="Shank E.A."/>
            <person name="Bowers A."/>
        </authorList>
    </citation>
    <scope>NUCLEOTIDE SEQUENCE [LARGE SCALE GENOMIC DNA]</scope>
    <source>
        <strain evidence="2 3">AFS010695</strain>
    </source>
</reference>
<keyword evidence="1" id="KW-0472">Membrane</keyword>
<dbReference type="EMBL" id="NTWE01000075">
    <property type="protein sequence ID" value="PEV95281.1"/>
    <property type="molecule type" value="Genomic_DNA"/>
</dbReference>
<gene>
    <name evidence="2" type="ORF">CN425_26720</name>
</gene>
<feature type="transmembrane region" description="Helical" evidence="1">
    <location>
        <begin position="6"/>
        <end position="25"/>
    </location>
</feature>
<evidence type="ECO:0000313" key="3">
    <source>
        <dbReference type="Proteomes" id="UP000220635"/>
    </source>
</evidence>
<sequence length="105" mass="11986">MEFIVFYVTPFLIIGTSIFVFITAMSLTQNIWYELNLLFVIAGLGINILAIPVAIFIGGMATDSPDSTRLDFCKGFLFIQGIPLIILLLTLVWWFIRRNKKKVHM</sequence>
<evidence type="ECO:0008006" key="4">
    <source>
        <dbReference type="Google" id="ProtNLM"/>
    </source>
</evidence>
<organism evidence="2 3">
    <name type="scientific">Bacillus cereus</name>
    <dbReference type="NCBI Taxonomy" id="1396"/>
    <lineage>
        <taxon>Bacteria</taxon>
        <taxon>Bacillati</taxon>
        <taxon>Bacillota</taxon>
        <taxon>Bacilli</taxon>
        <taxon>Bacillales</taxon>
        <taxon>Bacillaceae</taxon>
        <taxon>Bacillus</taxon>
        <taxon>Bacillus cereus group</taxon>
    </lineage>
</organism>
<evidence type="ECO:0000256" key="1">
    <source>
        <dbReference type="SAM" id="Phobius"/>
    </source>
</evidence>
<dbReference type="Proteomes" id="UP000220635">
    <property type="component" value="Unassembled WGS sequence"/>
</dbReference>
<feature type="transmembrane region" description="Helical" evidence="1">
    <location>
        <begin position="77"/>
        <end position="96"/>
    </location>
</feature>
<keyword evidence="1" id="KW-1133">Transmembrane helix</keyword>
<dbReference type="OrthoDB" id="2943336at2"/>
<evidence type="ECO:0000313" key="2">
    <source>
        <dbReference type="EMBL" id="PEV95281.1"/>
    </source>
</evidence>